<dbReference type="Proteomes" id="UP000189670">
    <property type="component" value="Unassembled WGS sequence"/>
</dbReference>
<dbReference type="EMBL" id="ATBP01002159">
    <property type="protein sequence ID" value="ETR66202.1"/>
    <property type="molecule type" value="Genomic_DNA"/>
</dbReference>
<gene>
    <name evidence="1" type="ORF">OMM_13108</name>
</gene>
<accession>A0A1V1NUD1</accession>
<feature type="non-terminal residue" evidence="1">
    <location>
        <position position="1"/>
    </location>
</feature>
<evidence type="ECO:0000313" key="1">
    <source>
        <dbReference type="EMBL" id="ETR66202.1"/>
    </source>
</evidence>
<evidence type="ECO:0000313" key="2">
    <source>
        <dbReference type="Proteomes" id="UP000189670"/>
    </source>
</evidence>
<sequence length="137" mass="14946">FVKIYPFGYASQTYGPISANETVNFVCVKSDESEISGVIKDEFGNSVGLSADSKIIVKAYKSGDTGGFEAKVQAETDGSFTIEGLDAGKTYQLKFIFIQNNGVVKSQWADENGVGVDKRDDAKGFETNQEILFQFKN</sequence>
<name>A0A1V1NUD1_9BACT</name>
<organism evidence="1 2">
    <name type="scientific">Candidatus Magnetoglobus multicellularis str. Araruama</name>
    <dbReference type="NCBI Taxonomy" id="890399"/>
    <lineage>
        <taxon>Bacteria</taxon>
        <taxon>Pseudomonadati</taxon>
        <taxon>Thermodesulfobacteriota</taxon>
        <taxon>Desulfobacteria</taxon>
        <taxon>Desulfobacterales</taxon>
        <taxon>Desulfobacteraceae</taxon>
        <taxon>Candidatus Magnetoglobus</taxon>
    </lineage>
</organism>
<evidence type="ECO:0008006" key="3">
    <source>
        <dbReference type="Google" id="ProtNLM"/>
    </source>
</evidence>
<dbReference type="AlphaFoldDB" id="A0A1V1NUD1"/>
<protein>
    <recommendedName>
        <fullName evidence="3">SD-repeat containing protein B domain-containing protein</fullName>
    </recommendedName>
</protein>
<comment type="caution">
    <text evidence="1">The sequence shown here is derived from an EMBL/GenBank/DDBJ whole genome shotgun (WGS) entry which is preliminary data.</text>
</comment>
<proteinExistence type="predicted"/>
<reference evidence="2" key="1">
    <citation type="submission" date="2012-11" db="EMBL/GenBank/DDBJ databases">
        <authorList>
            <person name="Lucero-Rivera Y.E."/>
            <person name="Tovar-Ramirez D."/>
        </authorList>
    </citation>
    <scope>NUCLEOTIDE SEQUENCE [LARGE SCALE GENOMIC DNA]</scope>
    <source>
        <strain evidence="2">Araruama</strain>
    </source>
</reference>